<dbReference type="InterPro" id="IPR050748">
    <property type="entry name" value="Glycosyltrans_8_dom-fam"/>
</dbReference>
<dbReference type="InterPro" id="IPR029044">
    <property type="entry name" value="Nucleotide-diphossugar_trans"/>
</dbReference>
<proteinExistence type="predicted"/>
<sequence length="302" mass="33053">MILATATDAGYVELTAVLLASLALQAGEKASRVVVFCDGVSAQDKAKLAASYGREGLSFLDLTDAELDRFGRLPVSRHLSRTAYARVVMPMMLAQERGRLLYLDCDTVVNHPLDALETLGLGGHAFGAVEDAATPERRIARNRRVGLPDATPYFNSGVLLIDLDRWRAAGLTERVFAFAASRPDLPMMDQDALNGAVAGDWAPLGETWNMHRPRKASGADDPLEVWEAAHVVHFVGQEKPNYTDCRHPARDLFLRYRARSAFANAPLKSRLSRKIAKRVAALKRRMARLKAALGLAGQGRHA</sequence>
<keyword evidence="2" id="KW-0808">Transferase</keyword>
<dbReference type="InterPro" id="IPR002495">
    <property type="entry name" value="Glyco_trans_8"/>
</dbReference>
<keyword evidence="1" id="KW-0328">Glycosyltransferase</keyword>
<evidence type="ECO:0000313" key="4">
    <source>
        <dbReference type="EMBL" id="MCK0196768.1"/>
    </source>
</evidence>
<dbReference type="EMBL" id="JALKCH010000004">
    <property type="protein sequence ID" value="MCK0196768.1"/>
    <property type="molecule type" value="Genomic_DNA"/>
</dbReference>
<evidence type="ECO:0000313" key="5">
    <source>
        <dbReference type="Proteomes" id="UP001203284"/>
    </source>
</evidence>
<organism evidence="4 5">
    <name type="scientific">Ancylobacter crimeensis</name>
    <dbReference type="NCBI Taxonomy" id="2579147"/>
    <lineage>
        <taxon>Bacteria</taxon>
        <taxon>Pseudomonadati</taxon>
        <taxon>Pseudomonadota</taxon>
        <taxon>Alphaproteobacteria</taxon>
        <taxon>Hyphomicrobiales</taxon>
        <taxon>Xanthobacteraceae</taxon>
        <taxon>Ancylobacter</taxon>
    </lineage>
</organism>
<dbReference type="PANTHER" id="PTHR13778">
    <property type="entry name" value="GLYCOSYLTRANSFERASE 8 DOMAIN-CONTAINING PROTEIN"/>
    <property type="match status" value="1"/>
</dbReference>
<accession>A0ABT0D9Y2</accession>
<name>A0ABT0D9Y2_9HYPH</name>
<dbReference type="CDD" id="cd04194">
    <property type="entry name" value="GT8_A4GalT_like"/>
    <property type="match status" value="1"/>
</dbReference>
<dbReference type="Gene3D" id="3.90.550.10">
    <property type="entry name" value="Spore Coat Polysaccharide Biosynthesis Protein SpsA, Chain A"/>
    <property type="match status" value="1"/>
</dbReference>
<evidence type="ECO:0000256" key="1">
    <source>
        <dbReference type="ARBA" id="ARBA00022676"/>
    </source>
</evidence>
<dbReference type="Proteomes" id="UP001203284">
    <property type="component" value="Unassembled WGS sequence"/>
</dbReference>
<keyword evidence="5" id="KW-1185">Reference proteome</keyword>
<dbReference type="RefSeq" id="WP_247028158.1">
    <property type="nucleotide sequence ID" value="NZ_JALKCH010000004.1"/>
</dbReference>
<dbReference type="SUPFAM" id="SSF53448">
    <property type="entry name" value="Nucleotide-diphospho-sugar transferases"/>
    <property type="match status" value="1"/>
</dbReference>
<dbReference type="PANTHER" id="PTHR13778:SF47">
    <property type="entry name" value="LIPOPOLYSACCHARIDE 1,3-GALACTOSYLTRANSFERASE"/>
    <property type="match status" value="1"/>
</dbReference>
<gene>
    <name evidence="4" type="ORF">MWN34_07555</name>
</gene>
<protein>
    <submittedName>
        <fullName evidence="4">Glycosyltransferase family 8 protein</fullName>
    </submittedName>
</protein>
<evidence type="ECO:0000256" key="2">
    <source>
        <dbReference type="ARBA" id="ARBA00022679"/>
    </source>
</evidence>
<keyword evidence="3" id="KW-0479">Metal-binding</keyword>
<evidence type="ECO:0000256" key="3">
    <source>
        <dbReference type="ARBA" id="ARBA00022723"/>
    </source>
</evidence>
<comment type="caution">
    <text evidence="4">The sequence shown here is derived from an EMBL/GenBank/DDBJ whole genome shotgun (WGS) entry which is preliminary data.</text>
</comment>
<reference evidence="4 5" key="1">
    <citation type="submission" date="2022-04" db="EMBL/GenBank/DDBJ databases">
        <authorList>
            <person name="Grouzdev D.S."/>
            <person name="Pantiukh K.S."/>
            <person name="Krutkina M.S."/>
        </authorList>
    </citation>
    <scope>NUCLEOTIDE SEQUENCE [LARGE SCALE GENOMIC DNA]</scope>
    <source>
        <strain evidence="4 5">6x-1</strain>
    </source>
</reference>
<dbReference type="Pfam" id="PF01501">
    <property type="entry name" value="Glyco_transf_8"/>
    <property type="match status" value="1"/>
</dbReference>